<evidence type="ECO:0000256" key="1">
    <source>
        <dbReference type="SAM" id="Phobius"/>
    </source>
</evidence>
<evidence type="ECO:0000313" key="3">
    <source>
        <dbReference type="EMBL" id="MBP1995242.1"/>
    </source>
</evidence>
<keyword evidence="4" id="KW-1185">Reference proteome</keyword>
<name>A0ABS4J5W8_9BACL</name>
<feature type="transmembrane region" description="Helical" evidence="1">
    <location>
        <begin position="20"/>
        <end position="37"/>
    </location>
</feature>
<dbReference type="InterPro" id="IPR031564">
    <property type="entry name" value="Flp1-like"/>
</dbReference>
<reference evidence="3 4" key="1">
    <citation type="submission" date="2021-03" db="EMBL/GenBank/DDBJ databases">
        <title>Genomic Encyclopedia of Type Strains, Phase IV (KMG-IV): sequencing the most valuable type-strain genomes for metagenomic binning, comparative biology and taxonomic classification.</title>
        <authorList>
            <person name="Goeker M."/>
        </authorList>
    </citation>
    <scope>NUCLEOTIDE SEQUENCE [LARGE SCALE GENOMIC DNA]</scope>
    <source>
        <strain evidence="3 4">DSM 26048</strain>
    </source>
</reference>
<evidence type="ECO:0000259" key="2">
    <source>
        <dbReference type="Pfam" id="PF16982"/>
    </source>
</evidence>
<dbReference type="RefSeq" id="WP_209977053.1">
    <property type="nucleotide sequence ID" value="NZ_JAGGLB010000032.1"/>
</dbReference>
<dbReference type="EMBL" id="JAGGLB010000032">
    <property type="protein sequence ID" value="MBP1995242.1"/>
    <property type="molecule type" value="Genomic_DNA"/>
</dbReference>
<keyword evidence="1" id="KW-0812">Transmembrane</keyword>
<evidence type="ECO:0000313" key="4">
    <source>
        <dbReference type="Proteomes" id="UP001519287"/>
    </source>
</evidence>
<sequence length="74" mass="8297">MNKLKSWLQTFWREEDGLGTLEILLIVAVLVAIAIIFRKWIVHWFNQLIGNANTDLKDSSVIPCNPASGANCAQ</sequence>
<protein>
    <submittedName>
        <fullName evidence="3">Flp pilus assembly pilin Flp</fullName>
    </submittedName>
</protein>
<dbReference type="Pfam" id="PF16982">
    <property type="entry name" value="Flp1_like"/>
    <property type="match status" value="1"/>
</dbReference>
<comment type="caution">
    <text evidence="3">The sequence shown here is derived from an EMBL/GenBank/DDBJ whole genome shotgun (WGS) entry which is preliminary data.</text>
</comment>
<accession>A0ABS4J5W8</accession>
<keyword evidence="1" id="KW-0472">Membrane</keyword>
<keyword evidence="1" id="KW-1133">Transmembrane helix</keyword>
<feature type="domain" description="Putative Flagellin Flp1-like" evidence="2">
    <location>
        <begin position="11"/>
        <end position="55"/>
    </location>
</feature>
<dbReference type="Proteomes" id="UP001519287">
    <property type="component" value="Unassembled WGS sequence"/>
</dbReference>
<gene>
    <name evidence="3" type="ORF">J2Z66_006884</name>
</gene>
<organism evidence="3 4">
    <name type="scientific">Paenibacillus eucommiae</name>
    <dbReference type="NCBI Taxonomy" id="1355755"/>
    <lineage>
        <taxon>Bacteria</taxon>
        <taxon>Bacillati</taxon>
        <taxon>Bacillota</taxon>
        <taxon>Bacilli</taxon>
        <taxon>Bacillales</taxon>
        <taxon>Paenibacillaceae</taxon>
        <taxon>Paenibacillus</taxon>
    </lineage>
</organism>
<proteinExistence type="predicted"/>